<gene>
    <name evidence="2" type="ORF">FHS29_001974</name>
</gene>
<dbReference type="EMBL" id="JACHJN010000003">
    <property type="protein sequence ID" value="MBB5955393.1"/>
    <property type="molecule type" value="Genomic_DNA"/>
</dbReference>
<keyword evidence="3" id="KW-1185">Reference proteome</keyword>
<protein>
    <submittedName>
        <fullName evidence="2">Uncharacterized protein</fullName>
    </submittedName>
</protein>
<dbReference type="Proteomes" id="UP000547510">
    <property type="component" value="Unassembled WGS sequence"/>
</dbReference>
<proteinExistence type="predicted"/>
<comment type="caution">
    <text evidence="2">The sequence shown here is derived from an EMBL/GenBank/DDBJ whole genome shotgun (WGS) entry which is preliminary data.</text>
</comment>
<dbReference type="AlphaFoldDB" id="A0A841CEK5"/>
<reference evidence="2 3" key="1">
    <citation type="submission" date="2020-08" db="EMBL/GenBank/DDBJ databases">
        <title>Genomic Encyclopedia of Type Strains, Phase III (KMG-III): the genomes of soil and plant-associated and newly described type strains.</title>
        <authorList>
            <person name="Whitman W."/>
        </authorList>
    </citation>
    <scope>NUCLEOTIDE SEQUENCE [LARGE SCALE GENOMIC DNA]</scope>
    <source>
        <strain evidence="2 3">CECT 8640</strain>
    </source>
</reference>
<dbReference type="RefSeq" id="WP_184690243.1">
    <property type="nucleotide sequence ID" value="NZ_JACHJN010000003.1"/>
</dbReference>
<evidence type="ECO:0000313" key="2">
    <source>
        <dbReference type="EMBL" id="MBB5955393.1"/>
    </source>
</evidence>
<evidence type="ECO:0000256" key="1">
    <source>
        <dbReference type="SAM" id="MobiDB-lite"/>
    </source>
</evidence>
<feature type="region of interest" description="Disordered" evidence="1">
    <location>
        <begin position="24"/>
        <end position="45"/>
    </location>
</feature>
<name>A0A841CEK5_9PSEU</name>
<accession>A0A841CEK5</accession>
<organism evidence="2 3">
    <name type="scientific">Saccharothrix tamanrassetensis</name>
    <dbReference type="NCBI Taxonomy" id="1051531"/>
    <lineage>
        <taxon>Bacteria</taxon>
        <taxon>Bacillati</taxon>
        <taxon>Actinomycetota</taxon>
        <taxon>Actinomycetes</taxon>
        <taxon>Pseudonocardiales</taxon>
        <taxon>Pseudonocardiaceae</taxon>
        <taxon>Saccharothrix</taxon>
    </lineage>
</organism>
<evidence type="ECO:0000313" key="3">
    <source>
        <dbReference type="Proteomes" id="UP000547510"/>
    </source>
</evidence>
<sequence>MDALHHRIGELERQVAALAAQVRGNRPLPADAARPESSGGPRTDHRLDTVYRAEVHGYVAVYFVTGRVARVRLLVGTDYPPTRLVGMVHGSGDSYAGTVVRPGEYWLAESNNKRPNLRFNVHFTPLF</sequence>